<evidence type="ECO:0000256" key="2">
    <source>
        <dbReference type="ARBA" id="ARBA00022840"/>
    </source>
</evidence>
<gene>
    <name evidence="4" type="primary">spoIIIAA</name>
    <name evidence="4" type="ORF">COOX1_1199</name>
</gene>
<dbReference type="PANTHER" id="PTHR20953">
    <property type="entry name" value="KINASE-RELATED"/>
    <property type="match status" value="1"/>
</dbReference>
<dbReference type="SUPFAM" id="SSF52540">
    <property type="entry name" value="P-loop containing nucleoside triphosphate hydrolases"/>
    <property type="match status" value="1"/>
</dbReference>
<keyword evidence="2 4" id="KW-0067">ATP-binding</keyword>
<dbReference type="InterPro" id="IPR003593">
    <property type="entry name" value="AAA+_ATPase"/>
</dbReference>
<sequence length="348" mass="37681">MSQVENQRRAKEGEGNAVPGVVLRLMPGRVRDALRQGFSRGLSGIEEIRIRRERPVQVCTKGHEGFLTEDGRLARWADRGMVISTEELMQIVRGLSQSSLYALEEELRRGYITLPGGHRVGLAGRAVVAGGRIQTQVDITGLNFRIAKPVVGVSRVLAPWLIDGLSMPASTLILSPPQCGKTTLLRDLAYHLSIGAWHPRVPPLKVAVVDERSELAGTFQGRHYHDLGPRTDVLDGCPKAEGMMMMVRSMSPEVLITDEVGGAADIAALMEAVGSGVVVLASAHAASLADAESRPALRPLLEGRLFRRYVVLSRRQGPMTVEGVFDEAGRRLKRDQAKAGTGRPGPVA</sequence>
<feature type="domain" description="AAA+ ATPase" evidence="3">
    <location>
        <begin position="167"/>
        <end position="307"/>
    </location>
</feature>
<dbReference type="NCBIfam" id="TIGR02858">
    <property type="entry name" value="spore_III_AA"/>
    <property type="match status" value="1"/>
</dbReference>
<dbReference type="InterPro" id="IPR014217">
    <property type="entry name" value="Spore_III_AA"/>
</dbReference>
<dbReference type="Gene3D" id="3.40.50.300">
    <property type="entry name" value="P-loop containing nucleotide triphosphate hydrolases"/>
    <property type="match status" value="1"/>
</dbReference>
<dbReference type="RefSeq" id="WP_170085243.1">
    <property type="nucleotide sequence ID" value="NZ_CP047972.1"/>
</dbReference>
<dbReference type="AlphaFoldDB" id="A0A6F9E676"/>
<dbReference type="InterPro" id="IPR027417">
    <property type="entry name" value="P-loop_NTPase"/>
</dbReference>
<proteinExistence type="predicted"/>
<dbReference type="GO" id="GO:0005524">
    <property type="term" value="F:ATP binding"/>
    <property type="evidence" value="ECO:0007669"/>
    <property type="project" value="UniProtKB-KW"/>
</dbReference>
<dbReference type="InterPro" id="IPR045735">
    <property type="entry name" value="Spore_III_AA_AAA+_ATPase"/>
</dbReference>
<protein>
    <submittedName>
        <fullName evidence="4">ATP-binding stage III sporulation protein</fullName>
    </submittedName>
</protein>
<evidence type="ECO:0000313" key="5">
    <source>
        <dbReference type="Proteomes" id="UP000502196"/>
    </source>
</evidence>
<keyword evidence="1" id="KW-0547">Nucleotide-binding</keyword>
<reference evidence="4 5" key="1">
    <citation type="submission" date="2020-04" db="EMBL/GenBank/DDBJ databases">
        <authorList>
            <person name="Hogendoorn C."/>
        </authorList>
    </citation>
    <scope>NUCLEOTIDE SEQUENCE [LARGE SCALE GENOMIC DNA]</scope>
    <source>
        <strain evidence="4">COOX1</strain>
    </source>
</reference>
<dbReference type="SMART" id="SM00382">
    <property type="entry name" value="AAA"/>
    <property type="match status" value="1"/>
</dbReference>
<name>A0A6F9E676_9BACL</name>
<evidence type="ECO:0000313" key="4">
    <source>
        <dbReference type="EMBL" id="CAB3392015.1"/>
    </source>
</evidence>
<dbReference type="PANTHER" id="PTHR20953:SF3">
    <property type="entry name" value="P-LOOP CONTAINING NUCLEOSIDE TRIPHOSPHATE HYDROLASES SUPERFAMILY PROTEIN"/>
    <property type="match status" value="1"/>
</dbReference>
<organism evidence="4 5">
    <name type="scientific">Kyrpidia spormannii</name>
    <dbReference type="NCBI Taxonomy" id="2055160"/>
    <lineage>
        <taxon>Bacteria</taxon>
        <taxon>Bacillati</taxon>
        <taxon>Bacillota</taxon>
        <taxon>Bacilli</taxon>
        <taxon>Bacillales</taxon>
        <taxon>Alicyclobacillaceae</taxon>
        <taxon>Kyrpidia</taxon>
    </lineage>
</organism>
<evidence type="ECO:0000259" key="3">
    <source>
        <dbReference type="SMART" id="SM00382"/>
    </source>
</evidence>
<accession>A0A6F9E676</accession>
<dbReference type="Proteomes" id="UP000502196">
    <property type="component" value="Chromosome"/>
</dbReference>
<evidence type="ECO:0000256" key="1">
    <source>
        <dbReference type="ARBA" id="ARBA00022741"/>
    </source>
</evidence>
<dbReference type="EMBL" id="LR792683">
    <property type="protein sequence ID" value="CAB3392015.1"/>
    <property type="molecule type" value="Genomic_DNA"/>
</dbReference>
<dbReference type="Pfam" id="PF19568">
    <property type="entry name" value="Spore_III_AA"/>
    <property type="match status" value="1"/>
</dbReference>